<sequence length="84" mass="9525">MEQIGSALTSGTAQRELFLAFCKSVTRKQGQCCRLEKRGYVKEEEARAIGPRDLRPSTVFDTELPRVGRHGSRERRRSTELASK</sequence>
<dbReference type="EMBL" id="JAHYIQ010000027">
    <property type="protein sequence ID" value="KAK1121244.1"/>
    <property type="molecule type" value="Genomic_DNA"/>
</dbReference>
<evidence type="ECO:0000313" key="2">
    <source>
        <dbReference type="EMBL" id="KAK1121244.1"/>
    </source>
</evidence>
<feature type="compositionally biased region" description="Basic residues" evidence="1">
    <location>
        <begin position="67"/>
        <end position="76"/>
    </location>
</feature>
<comment type="caution">
    <text evidence="2">The sequence shown here is derived from an EMBL/GenBank/DDBJ whole genome shotgun (WGS) entry which is preliminary data.</text>
</comment>
<gene>
    <name evidence="2" type="ORF">K0M31_010551</name>
</gene>
<name>A0AA40FLD5_9HYME</name>
<feature type="non-terminal residue" evidence="2">
    <location>
        <position position="84"/>
    </location>
</feature>
<evidence type="ECO:0000256" key="1">
    <source>
        <dbReference type="SAM" id="MobiDB-lite"/>
    </source>
</evidence>
<dbReference type="Proteomes" id="UP001177670">
    <property type="component" value="Unassembled WGS sequence"/>
</dbReference>
<reference evidence="2" key="1">
    <citation type="submission" date="2021-10" db="EMBL/GenBank/DDBJ databases">
        <title>Melipona bicolor Genome sequencing and assembly.</title>
        <authorList>
            <person name="Araujo N.S."/>
            <person name="Arias M.C."/>
        </authorList>
    </citation>
    <scope>NUCLEOTIDE SEQUENCE</scope>
    <source>
        <strain evidence="2">USP_2M_L1-L4_2017</strain>
        <tissue evidence="2">Whole body</tissue>
    </source>
</reference>
<accession>A0AA40FLD5</accession>
<feature type="region of interest" description="Disordered" evidence="1">
    <location>
        <begin position="52"/>
        <end position="84"/>
    </location>
</feature>
<evidence type="ECO:0000313" key="3">
    <source>
        <dbReference type="Proteomes" id="UP001177670"/>
    </source>
</evidence>
<proteinExistence type="predicted"/>
<dbReference type="AlphaFoldDB" id="A0AA40FLD5"/>
<protein>
    <submittedName>
        <fullName evidence="2">Uncharacterized protein</fullName>
    </submittedName>
</protein>
<keyword evidence="3" id="KW-1185">Reference proteome</keyword>
<organism evidence="2 3">
    <name type="scientific">Melipona bicolor</name>
    <dbReference type="NCBI Taxonomy" id="60889"/>
    <lineage>
        <taxon>Eukaryota</taxon>
        <taxon>Metazoa</taxon>
        <taxon>Ecdysozoa</taxon>
        <taxon>Arthropoda</taxon>
        <taxon>Hexapoda</taxon>
        <taxon>Insecta</taxon>
        <taxon>Pterygota</taxon>
        <taxon>Neoptera</taxon>
        <taxon>Endopterygota</taxon>
        <taxon>Hymenoptera</taxon>
        <taxon>Apocrita</taxon>
        <taxon>Aculeata</taxon>
        <taxon>Apoidea</taxon>
        <taxon>Anthophila</taxon>
        <taxon>Apidae</taxon>
        <taxon>Melipona</taxon>
    </lineage>
</organism>